<dbReference type="Pfam" id="PF00106">
    <property type="entry name" value="adh_short"/>
    <property type="match status" value="1"/>
</dbReference>
<keyword evidence="4" id="KW-1185">Reference proteome</keyword>
<comment type="caution">
    <text evidence="3">The sequence shown here is derived from an EMBL/GenBank/DDBJ whole genome shotgun (WGS) entry which is preliminary data.</text>
</comment>
<keyword evidence="1" id="KW-0560">Oxidoreductase</keyword>
<dbReference type="InterPro" id="IPR036291">
    <property type="entry name" value="NAD(P)-bd_dom_sf"/>
</dbReference>
<gene>
    <name evidence="3" type="ORF">CT0861_05888</name>
</gene>
<sequence length="363" mass="40236">MTSHPEWNRNTSALEVARVFSERIKGRNVVLTGIAPNGVGEATALAFASQDPGILILVSRTAEKLKRTAEMIMKLYPRVNVNTMVMDLSSQAAIRKTAEEITQSVNKIDILINNAGVNSHHHKWTEEKIEYQFGVNHLGPFLLTNLLMPLILKAAEESTPGATRIITLTSLAHRLSPVRFTDYNFEGKPLIKEEEPFAHLPPTFTLPPAFCRETDPGYVPMVAYAQSKTASILFTRYLKDHLSLAGVTSVAVNPGGVNTELGREHDQETTEAIMKTSDYWKTTDEGASTTMVAALDPALDSMKPEGRRTPRWKLTSFTDSDGIYMSDCQLDECAEFASDPKLAEKLWRLSEHLTGGTYDLLPN</sequence>
<name>A0A166YQU3_9PEZI</name>
<dbReference type="EMBL" id="LFIV01000004">
    <property type="protein sequence ID" value="KZL77949.1"/>
    <property type="molecule type" value="Genomic_DNA"/>
</dbReference>
<dbReference type="SUPFAM" id="SSF51735">
    <property type="entry name" value="NAD(P)-binding Rossmann-fold domains"/>
    <property type="match status" value="1"/>
</dbReference>
<dbReference type="PRINTS" id="PR00080">
    <property type="entry name" value="SDRFAMILY"/>
</dbReference>
<dbReference type="PANTHER" id="PTHR43157:SF31">
    <property type="entry name" value="PHOSPHATIDYLINOSITOL-GLYCAN BIOSYNTHESIS CLASS F PROTEIN"/>
    <property type="match status" value="1"/>
</dbReference>
<dbReference type="GO" id="GO:0016491">
    <property type="term" value="F:oxidoreductase activity"/>
    <property type="evidence" value="ECO:0007669"/>
    <property type="project" value="UniProtKB-KW"/>
</dbReference>
<dbReference type="STRING" id="708197.A0A166YQU3"/>
<dbReference type="InterPro" id="IPR002347">
    <property type="entry name" value="SDR_fam"/>
</dbReference>
<evidence type="ECO:0000256" key="1">
    <source>
        <dbReference type="ARBA" id="ARBA00023002"/>
    </source>
</evidence>
<comment type="similarity">
    <text evidence="2">Belongs to the short-chain dehydrogenases/reductases (SDR) family.</text>
</comment>
<organism evidence="3 4">
    <name type="scientific">Colletotrichum tofieldiae</name>
    <dbReference type="NCBI Taxonomy" id="708197"/>
    <lineage>
        <taxon>Eukaryota</taxon>
        <taxon>Fungi</taxon>
        <taxon>Dikarya</taxon>
        <taxon>Ascomycota</taxon>
        <taxon>Pezizomycotina</taxon>
        <taxon>Sordariomycetes</taxon>
        <taxon>Hypocreomycetidae</taxon>
        <taxon>Glomerellales</taxon>
        <taxon>Glomerellaceae</taxon>
        <taxon>Colletotrichum</taxon>
        <taxon>Colletotrichum spaethianum species complex</taxon>
    </lineage>
</organism>
<dbReference type="PRINTS" id="PR00081">
    <property type="entry name" value="GDHRDH"/>
</dbReference>
<dbReference type="Proteomes" id="UP000076552">
    <property type="component" value="Unassembled WGS sequence"/>
</dbReference>
<proteinExistence type="inferred from homology"/>
<evidence type="ECO:0000313" key="4">
    <source>
        <dbReference type="Proteomes" id="UP000076552"/>
    </source>
</evidence>
<evidence type="ECO:0000256" key="2">
    <source>
        <dbReference type="RuleBase" id="RU000363"/>
    </source>
</evidence>
<evidence type="ECO:0000313" key="3">
    <source>
        <dbReference type="EMBL" id="KZL77949.1"/>
    </source>
</evidence>
<dbReference type="Gene3D" id="3.40.50.720">
    <property type="entry name" value="NAD(P)-binding Rossmann-like Domain"/>
    <property type="match status" value="1"/>
</dbReference>
<accession>A0A166YQU3</accession>
<dbReference type="AlphaFoldDB" id="A0A166YQU3"/>
<protein>
    <submittedName>
        <fullName evidence="3">Short-chain dehydrogenase/reductase family oxidoreductase</fullName>
    </submittedName>
</protein>
<reference evidence="3 4" key="1">
    <citation type="submission" date="2015-06" db="EMBL/GenBank/DDBJ databases">
        <title>Survival trade-offs in plant roots during colonization by closely related pathogenic and mutualistic fungi.</title>
        <authorList>
            <person name="Hacquard S."/>
            <person name="Kracher B."/>
            <person name="Hiruma K."/>
            <person name="Weinman A."/>
            <person name="Muench P."/>
            <person name="Garrido Oter R."/>
            <person name="Ver Loren van Themaat E."/>
            <person name="Dallerey J.-F."/>
            <person name="Damm U."/>
            <person name="Henrissat B."/>
            <person name="Lespinet O."/>
            <person name="Thon M."/>
            <person name="Kemen E."/>
            <person name="McHardy A.C."/>
            <person name="Schulze-Lefert P."/>
            <person name="O'Connell R.J."/>
        </authorList>
    </citation>
    <scope>NUCLEOTIDE SEQUENCE [LARGE SCALE GENOMIC DNA]</scope>
    <source>
        <strain evidence="3 4">0861</strain>
    </source>
</reference>
<dbReference type="PANTHER" id="PTHR43157">
    <property type="entry name" value="PHOSPHATIDYLINOSITOL-GLYCAN BIOSYNTHESIS CLASS F PROTEIN-RELATED"/>
    <property type="match status" value="1"/>
</dbReference>